<protein>
    <submittedName>
        <fullName evidence="1">Triphosphoribosyl-dephospho-CoA synthase</fullName>
    </submittedName>
</protein>
<dbReference type="PANTHER" id="PTHR42280">
    <property type="entry name" value="CITG FAMILY PROTEIN"/>
    <property type="match status" value="1"/>
</dbReference>
<evidence type="ECO:0000313" key="1">
    <source>
        <dbReference type="EMBL" id="MDF1585558.1"/>
    </source>
</evidence>
<dbReference type="InterPro" id="IPR002736">
    <property type="entry name" value="CitG"/>
</dbReference>
<dbReference type="GO" id="GO:0046917">
    <property type="term" value="F:triphosphoribosyl-dephospho-CoA synthase activity"/>
    <property type="evidence" value="ECO:0007669"/>
    <property type="project" value="InterPro"/>
</dbReference>
<organism evidence="1 2">
    <name type="scientific">Marinimicrococcus flavescens</name>
    <dbReference type="NCBI Taxonomy" id="3031815"/>
    <lineage>
        <taxon>Bacteria</taxon>
        <taxon>Pseudomonadati</taxon>
        <taxon>Pseudomonadota</taxon>
        <taxon>Alphaproteobacteria</taxon>
        <taxon>Geminicoccales</taxon>
        <taxon>Geminicoccaceae</taxon>
        <taxon>Marinimicrococcus</taxon>
    </lineage>
</organism>
<accession>A0AAP3UXX5</accession>
<gene>
    <name evidence="1" type="ORF">PZ740_04050</name>
</gene>
<name>A0AAP3UXX5_9PROT</name>
<proteinExistence type="predicted"/>
<dbReference type="Pfam" id="PF01874">
    <property type="entry name" value="CitG"/>
    <property type="match status" value="1"/>
</dbReference>
<comment type="caution">
    <text evidence="1">The sequence shown here is derived from an EMBL/GenBank/DDBJ whole genome shotgun (WGS) entry which is preliminary data.</text>
</comment>
<dbReference type="PANTHER" id="PTHR42280:SF1">
    <property type="entry name" value="CITG FAMILY PROTEIN"/>
    <property type="match status" value="1"/>
</dbReference>
<reference evidence="1 2" key="1">
    <citation type="submission" date="2023-03" db="EMBL/GenBank/DDBJ databases">
        <title>YIM 152171 draft genome.</title>
        <authorList>
            <person name="Yang Z."/>
        </authorList>
    </citation>
    <scope>NUCLEOTIDE SEQUENCE [LARGE SCALE GENOMIC DNA]</scope>
    <source>
        <strain evidence="1 2">YIM 152171</strain>
    </source>
</reference>
<dbReference type="Proteomes" id="UP001301140">
    <property type="component" value="Unassembled WGS sequence"/>
</dbReference>
<dbReference type="GO" id="GO:0005524">
    <property type="term" value="F:ATP binding"/>
    <property type="evidence" value="ECO:0007669"/>
    <property type="project" value="InterPro"/>
</dbReference>
<keyword evidence="2" id="KW-1185">Reference proteome</keyword>
<dbReference type="RefSeq" id="WP_327787977.1">
    <property type="nucleotide sequence ID" value="NZ_JARGEQ010000025.1"/>
</dbReference>
<dbReference type="AlphaFoldDB" id="A0AAP3UXX5"/>
<dbReference type="EMBL" id="JARGEQ010000025">
    <property type="protein sequence ID" value="MDF1585558.1"/>
    <property type="molecule type" value="Genomic_DNA"/>
</dbReference>
<sequence length="281" mass="29239">MSSRAGEIAGAFEAACRAELDALKPGNVHVHEAGHGMTVDDFLASAAVAAPALVQPAGGVGERLLRAVTATRERVGQNTNLGILLLCAPLVEAALRGGPLRETTCDVLRGLTVEDARHAFAAIRLAAPGGLGASPRHDVREEPRVTLAVAMAQAAARDRIAWNYANGLADIFETGMDALAAAQRRGDAAAWRTTALYLRFLAARPDTHIVRKHGLEVARGVQARARQAETLLCAAAGEGRAAGALLQFDAALKDQGINPGTTADLTVATLLAARLITLSTQ</sequence>
<dbReference type="Gene3D" id="1.10.4200.10">
    <property type="entry name" value="Triphosphoribosyl-dephospho-CoA protein"/>
    <property type="match status" value="1"/>
</dbReference>
<evidence type="ECO:0000313" key="2">
    <source>
        <dbReference type="Proteomes" id="UP001301140"/>
    </source>
</evidence>